<accession>A0AAV5QHN2</accession>
<dbReference type="InterPro" id="IPR012337">
    <property type="entry name" value="RNaseH-like_sf"/>
</dbReference>
<evidence type="ECO:0008006" key="4">
    <source>
        <dbReference type="Google" id="ProtNLM"/>
    </source>
</evidence>
<gene>
    <name evidence="2" type="ORF">DASC09_014510</name>
</gene>
<proteinExistence type="predicted"/>
<sequence>MFDCSNKNYSTSEEDQSYWSNGTLESIDEAESSPLPERIPNSKTLQNSWVTIDSNSDAPRVVCNYKRCLTSWLLNHSDRLIREHFKSAHGVKDTTKRFNIHARVPGIADFYTGKPAPEELKSVSSWTPATKDIMVMFCMGNYAYSSINFPGYQRILDNEITNVPSLKEKISQLDLAIFKRLKNIFKRKGAVSLCFDVYKSISSGDLNLAILAVFQRGDFLTPDESTAVDEKIYVILDLVLIENESVQGIKETIESVLVKYGIQEKVISYTCDNLVTNEAVIRELGSTSIPCILHSINLFVNCILTNLVAVDRNQSTKSRYLINKEMIQTEIDLYTKLRTISCKINGYGKYKAVIRAIVGSVPPLPVATRWSSRYRTFEWYSKYIEMLLDSKIPEITNLF</sequence>
<dbReference type="EMBL" id="BTFZ01000002">
    <property type="protein sequence ID" value="GMM34126.1"/>
    <property type="molecule type" value="Genomic_DNA"/>
</dbReference>
<dbReference type="Proteomes" id="UP001360560">
    <property type="component" value="Unassembled WGS sequence"/>
</dbReference>
<dbReference type="AlphaFoldDB" id="A0AAV5QHN2"/>
<dbReference type="GeneID" id="90072105"/>
<name>A0AAV5QHN2_9ASCO</name>
<feature type="region of interest" description="Disordered" evidence="1">
    <location>
        <begin position="1"/>
        <end position="23"/>
    </location>
</feature>
<organism evidence="2 3">
    <name type="scientific">Saccharomycopsis crataegensis</name>
    <dbReference type="NCBI Taxonomy" id="43959"/>
    <lineage>
        <taxon>Eukaryota</taxon>
        <taxon>Fungi</taxon>
        <taxon>Dikarya</taxon>
        <taxon>Ascomycota</taxon>
        <taxon>Saccharomycotina</taxon>
        <taxon>Saccharomycetes</taxon>
        <taxon>Saccharomycopsidaceae</taxon>
        <taxon>Saccharomycopsis</taxon>
    </lineage>
</organism>
<protein>
    <recommendedName>
        <fullName evidence="4">Transposase</fullName>
    </recommendedName>
</protein>
<dbReference type="SUPFAM" id="SSF53098">
    <property type="entry name" value="Ribonuclease H-like"/>
    <property type="match status" value="1"/>
</dbReference>
<dbReference type="RefSeq" id="XP_064851126.1">
    <property type="nucleotide sequence ID" value="XM_064995054.1"/>
</dbReference>
<keyword evidence="3" id="KW-1185">Reference proteome</keyword>
<evidence type="ECO:0000313" key="2">
    <source>
        <dbReference type="EMBL" id="GMM34126.1"/>
    </source>
</evidence>
<comment type="caution">
    <text evidence="2">The sequence shown here is derived from an EMBL/GenBank/DDBJ whole genome shotgun (WGS) entry which is preliminary data.</text>
</comment>
<evidence type="ECO:0000256" key="1">
    <source>
        <dbReference type="SAM" id="MobiDB-lite"/>
    </source>
</evidence>
<evidence type="ECO:0000313" key="3">
    <source>
        <dbReference type="Proteomes" id="UP001360560"/>
    </source>
</evidence>
<reference evidence="2 3" key="1">
    <citation type="journal article" date="2023" name="Elife">
        <title>Identification of key yeast species and microbe-microbe interactions impacting larval growth of Drosophila in the wild.</title>
        <authorList>
            <person name="Mure A."/>
            <person name="Sugiura Y."/>
            <person name="Maeda R."/>
            <person name="Honda K."/>
            <person name="Sakurai N."/>
            <person name="Takahashi Y."/>
            <person name="Watada M."/>
            <person name="Katoh T."/>
            <person name="Gotoh A."/>
            <person name="Gotoh Y."/>
            <person name="Taniguchi I."/>
            <person name="Nakamura K."/>
            <person name="Hayashi T."/>
            <person name="Katayama T."/>
            <person name="Uemura T."/>
            <person name="Hattori Y."/>
        </authorList>
    </citation>
    <scope>NUCLEOTIDE SEQUENCE [LARGE SCALE GENOMIC DNA]</scope>
    <source>
        <strain evidence="2 3">SC-9</strain>
    </source>
</reference>